<feature type="domain" description="ABM" evidence="1">
    <location>
        <begin position="7"/>
        <end position="96"/>
    </location>
</feature>
<evidence type="ECO:0000313" key="3">
    <source>
        <dbReference type="Proteomes" id="UP000440096"/>
    </source>
</evidence>
<proteinExistence type="predicted"/>
<dbReference type="EMBL" id="WMBA01000014">
    <property type="protein sequence ID" value="MTD54735.1"/>
    <property type="molecule type" value="Genomic_DNA"/>
</dbReference>
<dbReference type="GO" id="GO:0004497">
    <property type="term" value="F:monooxygenase activity"/>
    <property type="evidence" value="ECO:0007669"/>
    <property type="project" value="UniProtKB-KW"/>
</dbReference>
<dbReference type="PANTHER" id="PTHR33336">
    <property type="entry name" value="QUINOL MONOOXYGENASE YGIN-RELATED"/>
    <property type="match status" value="1"/>
</dbReference>
<dbReference type="AlphaFoldDB" id="A0A6N7YP08"/>
<gene>
    <name evidence="2" type="ORF">GKO32_12200</name>
</gene>
<comment type="caution">
    <text evidence="2">The sequence shown here is derived from an EMBL/GenBank/DDBJ whole genome shotgun (WGS) entry which is preliminary data.</text>
</comment>
<keyword evidence="2" id="KW-0560">Oxidoreductase</keyword>
<dbReference type="InterPro" id="IPR007138">
    <property type="entry name" value="ABM_dom"/>
</dbReference>
<keyword evidence="2" id="KW-0503">Monooxygenase</keyword>
<dbReference type="Gene3D" id="3.30.70.100">
    <property type="match status" value="1"/>
</dbReference>
<organism evidence="2 3">
    <name type="scientific">Amycolatopsis pithecellobii</name>
    <dbReference type="NCBI Taxonomy" id="664692"/>
    <lineage>
        <taxon>Bacteria</taxon>
        <taxon>Bacillati</taxon>
        <taxon>Actinomycetota</taxon>
        <taxon>Actinomycetes</taxon>
        <taxon>Pseudonocardiales</taxon>
        <taxon>Pseudonocardiaceae</taxon>
        <taxon>Amycolatopsis</taxon>
    </lineage>
</organism>
<evidence type="ECO:0000259" key="1">
    <source>
        <dbReference type="PROSITE" id="PS51725"/>
    </source>
</evidence>
<dbReference type="InterPro" id="IPR011008">
    <property type="entry name" value="Dimeric_a/b-barrel"/>
</dbReference>
<accession>A0A6N7YP08</accession>
<dbReference type="SUPFAM" id="SSF54909">
    <property type="entry name" value="Dimeric alpha+beta barrel"/>
    <property type="match status" value="1"/>
</dbReference>
<dbReference type="Pfam" id="PF03992">
    <property type="entry name" value="ABM"/>
    <property type="match status" value="1"/>
</dbReference>
<dbReference type="Proteomes" id="UP000440096">
    <property type="component" value="Unassembled WGS sequence"/>
</dbReference>
<reference evidence="2 3" key="1">
    <citation type="submission" date="2019-11" db="EMBL/GenBank/DDBJ databases">
        <title>Draft genome of Amycolatopsis RM579.</title>
        <authorList>
            <person name="Duangmal K."/>
            <person name="Mingma R."/>
        </authorList>
    </citation>
    <scope>NUCLEOTIDE SEQUENCE [LARGE SCALE GENOMIC DNA]</scope>
    <source>
        <strain evidence="2 3">RM579</strain>
    </source>
</reference>
<dbReference type="InterPro" id="IPR050744">
    <property type="entry name" value="AI-2_Isomerase_LsrG"/>
</dbReference>
<name>A0A6N7YP08_9PSEU</name>
<dbReference type="RefSeq" id="WP_312867817.1">
    <property type="nucleotide sequence ID" value="NZ_WMBA01000014.1"/>
</dbReference>
<dbReference type="PROSITE" id="PS51725">
    <property type="entry name" value="ABM"/>
    <property type="match status" value="1"/>
</dbReference>
<sequence length="103" mass="11346">MSDEIPVTVIARFTPAPERAAQLQALLGGMVAPTRSEPGCRLYNLFTAHGDDTEFVLIERYEDTPALEAHRASAHYKNYRAQLPDLLAKPIDVTVLAPVDVLD</sequence>
<evidence type="ECO:0000313" key="2">
    <source>
        <dbReference type="EMBL" id="MTD54735.1"/>
    </source>
</evidence>
<dbReference type="PANTHER" id="PTHR33336:SF3">
    <property type="entry name" value="ABM DOMAIN-CONTAINING PROTEIN"/>
    <property type="match status" value="1"/>
</dbReference>
<keyword evidence="3" id="KW-1185">Reference proteome</keyword>
<protein>
    <submittedName>
        <fullName evidence="2">Antibiotic biosynthesis monooxygenase</fullName>
    </submittedName>
</protein>